<dbReference type="NCBIfam" id="TIGR00537">
    <property type="entry name" value="hemK_rel_arch"/>
    <property type="match status" value="1"/>
</dbReference>
<evidence type="ECO:0000259" key="5">
    <source>
        <dbReference type="Pfam" id="PF05175"/>
    </source>
</evidence>
<dbReference type="InterPro" id="IPR007848">
    <property type="entry name" value="Small_mtfrase_dom"/>
</dbReference>
<dbReference type="InterPro" id="IPR052190">
    <property type="entry name" value="Euk-Arch_PrmC-MTase"/>
</dbReference>
<keyword evidence="2 6" id="KW-0489">Methyltransferase</keyword>
<evidence type="ECO:0000256" key="1">
    <source>
        <dbReference type="ARBA" id="ARBA00006149"/>
    </source>
</evidence>
<dbReference type="PANTHER" id="PTHR45875:SF1">
    <property type="entry name" value="METHYLTRANSFERASE N6AMT1"/>
    <property type="match status" value="1"/>
</dbReference>
<proteinExistence type="inferred from homology"/>
<dbReference type="Pfam" id="PF05175">
    <property type="entry name" value="MTS"/>
    <property type="match status" value="1"/>
</dbReference>
<evidence type="ECO:0000256" key="2">
    <source>
        <dbReference type="ARBA" id="ARBA00022603"/>
    </source>
</evidence>
<comment type="caution">
    <text evidence="6">The sequence shown here is derived from an EMBL/GenBank/DDBJ whole genome shotgun (WGS) entry which is preliminary data.</text>
</comment>
<dbReference type="InterPro" id="IPR029063">
    <property type="entry name" value="SAM-dependent_MTases_sf"/>
</dbReference>
<dbReference type="EC" id="2.1.1.-" evidence="6"/>
<dbReference type="RefSeq" id="WP_345363206.1">
    <property type="nucleotide sequence ID" value="NZ_BAABII010000009.1"/>
</dbReference>
<dbReference type="GO" id="GO:0032259">
    <property type="term" value="P:methylation"/>
    <property type="evidence" value="ECO:0007669"/>
    <property type="project" value="UniProtKB-KW"/>
</dbReference>
<comment type="similarity">
    <text evidence="1">Belongs to the eukaryotic/archaeal PrmC-related family.</text>
</comment>
<protein>
    <submittedName>
        <fullName evidence="6">HemK2/MTQ2 family protein methyltransferase</fullName>
        <ecNumber evidence="6">2.1.1.-</ecNumber>
    </submittedName>
</protein>
<accession>A0ABV4CJ20</accession>
<reference evidence="6 7" key="1">
    <citation type="submission" date="2024-08" db="EMBL/GenBank/DDBJ databases">
        <title>Genome mining of Saccharopolyspora cebuensis PGLac3 from Nigerian medicinal plant.</title>
        <authorList>
            <person name="Ezeobiora C.E."/>
            <person name="Igbokwe N.H."/>
            <person name="Amin D.H."/>
            <person name="Mendie U.E."/>
        </authorList>
    </citation>
    <scope>NUCLEOTIDE SEQUENCE [LARGE SCALE GENOMIC DNA]</scope>
    <source>
        <strain evidence="6 7">PGLac3</strain>
    </source>
</reference>
<dbReference type="Proteomes" id="UP001564626">
    <property type="component" value="Unassembled WGS sequence"/>
</dbReference>
<gene>
    <name evidence="6" type="ORF">AB8O55_11375</name>
</gene>
<evidence type="ECO:0000256" key="4">
    <source>
        <dbReference type="ARBA" id="ARBA00022691"/>
    </source>
</evidence>
<keyword evidence="7" id="KW-1185">Reference proteome</keyword>
<dbReference type="PANTHER" id="PTHR45875">
    <property type="entry name" value="METHYLTRANSFERASE N6AMT1"/>
    <property type="match status" value="1"/>
</dbReference>
<evidence type="ECO:0000313" key="6">
    <source>
        <dbReference type="EMBL" id="MEY8039997.1"/>
    </source>
</evidence>
<dbReference type="Gene3D" id="3.40.50.150">
    <property type="entry name" value="Vaccinia Virus protein VP39"/>
    <property type="match status" value="1"/>
</dbReference>
<feature type="domain" description="Methyltransferase small" evidence="5">
    <location>
        <begin position="5"/>
        <end position="106"/>
    </location>
</feature>
<dbReference type="CDD" id="cd02440">
    <property type="entry name" value="AdoMet_MTases"/>
    <property type="match status" value="1"/>
</dbReference>
<organism evidence="6 7">
    <name type="scientific">Saccharopolyspora cebuensis</name>
    <dbReference type="NCBI Taxonomy" id="418759"/>
    <lineage>
        <taxon>Bacteria</taxon>
        <taxon>Bacillati</taxon>
        <taxon>Actinomycetota</taxon>
        <taxon>Actinomycetes</taxon>
        <taxon>Pseudonocardiales</taxon>
        <taxon>Pseudonocardiaceae</taxon>
        <taxon>Saccharopolyspora</taxon>
    </lineage>
</organism>
<dbReference type="InterPro" id="IPR004557">
    <property type="entry name" value="PrmC-related"/>
</dbReference>
<dbReference type="EMBL" id="JBGEHV010000016">
    <property type="protein sequence ID" value="MEY8039997.1"/>
    <property type="molecule type" value="Genomic_DNA"/>
</dbReference>
<dbReference type="GO" id="GO:0008168">
    <property type="term" value="F:methyltransferase activity"/>
    <property type="evidence" value="ECO:0007669"/>
    <property type="project" value="UniProtKB-KW"/>
</dbReference>
<sequence length="219" mass="23412">MRLVRLPGVYRPQGDTGLLAEALLDAGLRPGSAVLDVGTGTGALAIAAARAGAGRVLAVDVSRRAVLAARLNTALRGLPVRVARTDVLRHELLERFDVIVSNPPYVPAPEPTVPTRGRARAWDAGRDGRALLDRLCALAPALLHPRGTLLLVHSALSDVDTTLRRLRGSRLAASVVARRRQEFGPVLRGRTALLEDRGLIAPGQREEELVVVRGERPAD</sequence>
<evidence type="ECO:0000256" key="3">
    <source>
        <dbReference type="ARBA" id="ARBA00022679"/>
    </source>
</evidence>
<evidence type="ECO:0000313" key="7">
    <source>
        <dbReference type="Proteomes" id="UP001564626"/>
    </source>
</evidence>
<dbReference type="PROSITE" id="PS00092">
    <property type="entry name" value="N6_MTASE"/>
    <property type="match status" value="1"/>
</dbReference>
<dbReference type="SUPFAM" id="SSF53335">
    <property type="entry name" value="S-adenosyl-L-methionine-dependent methyltransferases"/>
    <property type="match status" value="1"/>
</dbReference>
<keyword evidence="4" id="KW-0949">S-adenosyl-L-methionine</keyword>
<dbReference type="InterPro" id="IPR002052">
    <property type="entry name" value="DNA_methylase_N6_adenine_CS"/>
</dbReference>
<name>A0ABV4CJ20_9PSEU</name>
<keyword evidence="3 6" id="KW-0808">Transferase</keyword>